<sequence length="63" mass="6575">MTIVYGVQLGVLVGQLLPTVAAVGVRALGDPDVAPPGVEVPGGWRPWRSYAVQHLRVVGEGGR</sequence>
<dbReference type="EMBL" id="CP017248">
    <property type="protein sequence ID" value="AOR31390.1"/>
    <property type="molecule type" value="Genomic_DNA"/>
</dbReference>
<proteinExistence type="predicted"/>
<dbReference type="AlphaFoldDB" id="A0A1D7Y7F2"/>
<organism evidence="1 2">
    <name type="scientific">Streptomyces fodineus</name>
    <dbReference type="NCBI Taxonomy" id="1904616"/>
    <lineage>
        <taxon>Bacteria</taxon>
        <taxon>Bacillati</taxon>
        <taxon>Actinomycetota</taxon>
        <taxon>Actinomycetes</taxon>
        <taxon>Kitasatosporales</taxon>
        <taxon>Streptomycetaceae</taxon>
        <taxon>Streptomyces</taxon>
    </lineage>
</organism>
<gene>
    <name evidence="1" type="ORF">BFF78_10385</name>
</gene>
<evidence type="ECO:0000313" key="1">
    <source>
        <dbReference type="EMBL" id="AOR31390.1"/>
    </source>
</evidence>
<dbReference type="KEGG" id="spun:BFF78_10385"/>
<evidence type="ECO:0000313" key="2">
    <source>
        <dbReference type="Proteomes" id="UP000094960"/>
    </source>
</evidence>
<protein>
    <submittedName>
        <fullName evidence="1">Uncharacterized protein</fullName>
    </submittedName>
</protein>
<accession>A0A1D7Y7F2</accession>
<keyword evidence="2" id="KW-1185">Reference proteome</keyword>
<dbReference type="Proteomes" id="UP000094960">
    <property type="component" value="Chromosome"/>
</dbReference>
<reference evidence="2" key="1">
    <citation type="submission" date="2016-09" db="EMBL/GenBank/DDBJ databases">
        <title>Streptomyces puniciscabiei strain:TW1S1 Genome sequencing and assembly.</title>
        <authorList>
            <person name="Kim M.-K."/>
            <person name="Kim S.B."/>
        </authorList>
    </citation>
    <scope>NUCLEOTIDE SEQUENCE [LARGE SCALE GENOMIC DNA]</scope>
    <source>
        <strain evidence="2">TW1S1</strain>
    </source>
</reference>
<name>A0A1D7Y7F2_9ACTN</name>